<dbReference type="PROSITE" id="PS51318">
    <property type="entry name" value="TAT"/>
    <property type="match status" value="1"/>
</dbReference>
<reference evidence="1" key="1">
    <citation type="submission" date="2018-06" db="EMBL/GenBank/DDBJ databases">
        <authorList>
            <person name="Zhirakovskaya E."/>
        </authorList>
    </citation>
    <scope>NUCLEOTIDE SEQUENCE</scope>
</reference>
<dbReference type="EMBL" id="UOFZ01000043">
    <property type="protein sequence ID" value="VAX12466.1"/>
    <property type="molecule type" value="Genomic_DNA"/>
</dbReference>
<sequence length="521" mass="54559">MAKKLKHPASEGPYYHRDHKRPVTRREFLGQGFLAGSGLVLGSSSLLGLFANPNIAQAALASDMQVLQNRCGITATGAGKVPFICFDLAGGASIAGSNVLVGRRDGQLDFLSTAGYSKLGLPGDMIPSISQGNFINTDLGLAFHADSAFLRGIQARTSASTQANTNGAVIPARSANDTANNPHNPMYGIYKAGARGELLDLIGSRNSESGGNSVAPPSMIDVEARPTKVDRPGDVTGMVDTGNLVGQMSNADAVKVMESVTRISRKKLDRVSTGLATDAAIKDKIECAYVKSAGLVDRYGDPGTLDPTPAGDPDIARIFPDFDSAGNRDRSEFRKTASVMKLVINGYAGAGTIQMGGFDYHTGNRSVGEDRDFRAGQCMGACLEYAARRGQPLMLYVFSDGSLSSNGSTDNSVAGRGKGVWTGDNGSTAAAFFLVYSPNGRPALRATNGGSAVHQQIGYMDSSASVITSSSPAANNVNLLVEMIVLNYLALHGEQGNFASLFPNNGLGSDLDTYTAFNSII</sequence>
<dbReference type="InterPro" id="IPR006311">
    <property type="entry name" value="TAT_signal"/>
</dbReference>
<evidence type="ECO:0008006" key="2">
    <source>
        <dbReference type="Google" id="ProtNLM"/>
    </source>
</evidence>
<accession>A0A3B1B2F3</accession>
<protein>
    <recommendedName>
        <fullName evidence="2">General secretion pathway protein GspF</fullName>
    </recommendedName>
</protein>
<evidence type="ECO:0000313" key="1">
    <source>
        <dbReference type="EMBL" id="VAX12466.1"/>
    </source>
</evidence>
<name>A0A3B1B2F3_9ZZZZ</name>
<dbReference type="AlphaFoldDB" id="A0A3B1B2F3"/>
<proteinExistence type="predicted"/>
<organism evidence="1">
    <name type="scientific">hydrothermal vent metagenome</name>
    <dbReference type="NCBI Taxonomy" id="652676"/>
    <lineage>
        <taxon>unclassified sequences</taxon>
        <taxon>metagenomes</taxon>
        <taxon>ecological metagenomes</taxon>
    </lineage>
</organism>
<gene>
    <name evidence="1" type="ORF">MNBD_GAMMA24-1826</name>
</gene>